<accession>A0A9D1M7Z4</accession>
<evidence type="ECO:0000313" key="2">
    <source>
        <dbReference type="EMBL" id="HIU55304.1"/>
    </source>
</evidence>
<organism evidence="2 3">
    <name type="scientific">Candidatus Gallibacteroides avistercoris</name>
    <dbReference type="NCBI Taxonomy" id="2840833"/>
    <lineage>
        <taxon>Bacteria</taxon>
        <taxon>Pseudomonadati</taxon>
        <taxon>Bacteroidota</taxon>
        <taxon>Bacteroidia</taxon>
        <taxon>Bacteroidales</taxon>
        <taxon>Bacteroidaceae</taxon>
        <taxon>Bacteroidaceae incertae sedis</taxon>
        <taxon>Candidatus Gallibacteroides</taxon>
    </lineage>
</organism>
<dbReference type="AlphaFoldDB" id="A0A9D1M7Z4"/>
<dbReference type="EMBL" id="DVNA01000131">
    <property type="protein sequence ID" value="HIU55304.1"/>
    <property type="molecule type" value="Genomic_DNA"/>
</dbReference>
<dbReference type="Proteomes" id="UP000824112">
    <property type="component" value="Unassembled WGS sequence"/>
</dbReference>
<protein>
    <submittedName>
        <fullName evidence="2">Uncharacterized protein</fullName>
    </submittedName>
</protein>
<evidence type="ECO:0000313" key="3">
    <source>
        <dbReference type="Proteomes" id="UP000824112"/>
    </source>
</evidence>
<sequence>MVGIVGEIVKVIALLVASTMPASLNAARWNPETVDWSKNPHPVIGDWGFDRPGYPAGLYIHGITVKEGKKVKNPVIYDNDVYDDVFDDEWMYAMASLGRMNLVGLIVTPVLTDFWTFSQPGWVKTAYESVDNALQSGIDPDKLPPVTVGTEAESEKQAERKASEGAYLYVKLINEQYKKHPDKPLIINIGGQGATLASAYCIDPSIAEKCASCIIPISKCITGTTNGLLG</sequence>
<reference evidence="2" key="2">
    <citation type="journal article" date="2021" name="PeerJ">
        <title>Extensive microbial diversity within the chicken gut microbiome revealed by metagenomics and culture.</title>
        <authorList>
            <person name="Gilroy R."/>
            <person name="Ravi A."/>
            <person name="Getino M."/>
            <person name="Pursley I."/>
            <person name="Horton D.L."/>
            <person name="Alikhan N.F."/>
            <person name="Baker D."/>
            <person name="Gharbi K."/>
            <person name="Hall N."/>
            <person name="Watson M."/>
            <person name="Adriaenssens E.M."/>
            <person name="Foster-Nyarko E."/>
            <person name="Jarju S."/>
            <person name="Secka A."/>
            <person name="Antonio M."/>
            <person name="Oren A."/>
            <person name="Chaudhuri R.R."/>
            <person name="La Ragione R."/>
            <person name="Hildebrand F."/>
            <person name="Pallen M.J."/>
        </authorList>
    </citation>
    <scope>NUCLEOTIDE SEQUENCE</scope>
    <source>
        <strain evidence="2">CHK158-818</strain>
    </source>
</reference>
<gene>
    <name evidence="2" type="ORF">IAB03_05805</name>
</gene>
<reference evidence="2" key="1">
    <citation type="submission" date="2020-10" db="EMBL/GenBank/DDBJ databases">
        <authorList>
            <person name="Gilroy R."/>
        </authorList>
    </citation>
    <scope>NUCLEOTIDE SEQUENCE</scope>
    <source>
        <strain evidence="2">CHK158-818</strain>
    </source>
</reference>
<proteinExistence type="predicted"/>
<keyword evidence="1" id="KW-0732">Signal</keyword>
<evidence type="ECO:0000256" key="1">
    <source>
        <dbReference type="SAM" id="SignalP"/>
    </source>
</evidence>
<name>A0A9D1M7Z4_9BACT</name>
<feature type="chain" id="PRO_5039719347" evidence="1">
    <location>
        <begin position="27"/>
        <end position="230"/>
    </location>
</feature>
<feature type="signal peptide" evidence="1">
    <location>
        <begin position="1"/>
        <end position="26"/>
    </location>
</feature>
<comment type="caution">
    <text evidence="2">The sequence shown here is derived from an EMBL/GenBank/DDBJ whole genome shotgun (WGS) entry which is preliminary data.</text>
</comment>